<dbReference type="InterPro" id="IPR038606">
    <property type="entry name" value="To_sf"/>
</dbReference>
<sequence>MISSGIEPTPRQPQSGESVFRLTSELSTRTQAYSVTVRPDRVRYQSFGETLCLHSQGRSARKGVGYVDCFVKYVCIGNTHIPRALRYATATQVSTKTGRRGIDEYDTEPAVGWAPPEPTATDGKPEYLQATLERRSEAEGRYVASRHLDRQARPGSVVTADARDAENMGAYSTILLLLVSTATGVRTAKPGEHTAFRPRFWACWTGCGRPYLGLGPLHGIPELGIVPMDPLNIPRLEYREGNQNFKMKQVLSNVTIYGIADGKLLDVRIDFDALTMRIDMVIPLLKIVADYEMEGKVLILSMTGKGDCTLKFTDVTVSCHTTFQMVTRDGEQYLHVQDLKWALGAGNSRFQFNNLFGGDKALGDAANRFLNENSREAFKAYKHLPEEAFGILFKDLSNKVYGQFPFEELFPE</sequence>
<dbReference type="OrthoDB" id="7419171at2759"/>
<evidence type="ECO:0000313" key="4">
    <source>
        <dbReference type="EMBL" id="PNF31909.1"/>
    </source>
</evidence>
<keyword evidence="5" id="KW-1185">Reference proteome</keyword>
<accession>A0A2J7QTJ2</accession>
<evidence type="ECO:0000256" key="1">
    <source>
        <dbReference type="ARBA" id="ARBA00022729"/>
    </source>
</evidence>
<comment type="similarity">
    <text evidence="3">Belongs to the TO family.</text>
</comment>
<comment type="caution">
    <text evidence="4">The sequence shown here is derived from an EMBL/GenBank/DDBJ whole genome shotgun (WGS) entry which is preliminary data.</text>
</comment>
<evidence type="ECO:0000256" key="2">
    <source>
        <dbReference type="ARBA" id="ARBA00023108"/>
    </source>
</evidence>
<dbReference type="FunFam" id="3.15.10.30:FF:000001">
    <property type="entry name" value="Takeout-like protein 1"/>
    <property type="match status" value="1"/>
</dbReference>
<reference evidence="4 5" key="1">
    <citation type="submission" date="2017-12" db="EMBL/GenBank/DDBJ databases">
        <title>Hemimetabolous genomes reveal molecular basis of termite eusociality.</title>
        <authorList>
            <person name="Harrison M.C."/>
            <person name="Jongepier E."/>
            <person name="Robertson H.M."/>
            <person name="Arning N."/>
            <person name="Bitard-Feildel T."/>
            <person name="Chao H."/>
            <person name="Childers C.P."/>
            <person name="Dinh H."/>
            <person name="Doddapaneni H."/>
            <person name="Dugan S."/>
            <person name="Gowin J."/>
            <person name="Greiner C."/>
            <person name="Han Y."/>
            <person name="Hu H."/>
            <person name="Hughes D.S.T."/>
            <person name="Huylmans A.-K."/>
            <person name="Kemena C."/>
            <person name="Kremer L.P.M."/>
            <person name="Lee S.L."/>
            <person name="Lopez-Ezquerra A."/>
            <person name="Mallet L."/>
            <person name="Monroy-Kuhn J.M."/>
            <person name="Moser A."/>
            <person name="Murali S.C."/>
            <person name="Muzny D.M."/>
            <person name="Otani S."/>
            <person name="Piulachs M.-D."/>
            <person name="Poelchau M."/>
            <person name="Qu J."/>
            <person name="Schaub F."/>
            <person name="Wada-Katsumata A."/>
            <person name="Worley K.C."/>
            <person name="Xie Q."/>
            <person name="Ylla G."/>
            <person name="Poulsen M."/>
            <person name="Gibbs R.A."/>
            <person name="Schal C."/>
            <person name="Richards S."/>
            <person name="Belles X."/>
            <person name="Korb J."/>
            <person name="Bornberg-Bauer E."/>
        </authorList>
    </citation>
    <scope>NUCLEOTIDE SEQUENCE [LARGE SCALE GENOMIC DNA]</scope>
    <source>
        <tissue evidence="4">Whole body</tissue>
    </source>
</reference>
<dbReference type="GO" id="GO:0007623">
    <property type="term" value="P:circadian rhythm"/>
    <property type="evidence" value="ECO:0007669"/>
    <property type="project" value="UniProtKB-ARBA"/>
</dbReference>
<keyword evidence="1" id="KW-0732">Signal</keyword>
<protein>
    <recommendedName>
        <fullName evidence="6">Protein takeout</fullName>
    </recommendedName>
</protein>
<dbReference type="PANTHER" id="PTHR11008:SF32">
    <property type="entry name" value="CIRCADIAN CLOCK-CONTROLLED PROTEIN DAYWAKE-RELATED"/>
    <property type="match status" value="1"/>
</dbReference>
<dbReference type="InParanoid" id="A0A2J7QTJ2"/>
<evidence type="ECO:0008006" key="6">
    <source>
        <dbReference type="Google" id="ProtNLM"/>
    </source>
</evidence>
<dbReference type="AlphaFoldDB" id="A0A2J7QTJ2"/>
<organism evidence="4 5">
    <name type="scientific">Cryptotermes secundus</name>
    <dbReference type="NCBI Taxonomy" id="105785"/>
    <lineage>
        <taxon>Eukaryota</taxon>
        <taxon>Metazoa</taxon>
        <taxon>Ecdysozoa</taxon>
        <taxon>Arthropoda</taxon>
        <taxon>Hexapoda</taxon>
        <taxon>Insecta</taxon>
        <taxon>Pterygota</taxon>
        <taxon>Neoptera</taxon>
        <taxon>Polyneoptera</taxon>
        <taxon>Dictyoptera</taxon>
        <taxon>Blattodea</taxon>
        <taxon>Blattoidea</taxon>
        <taxon>Termitoidae</taxon>
        <taxon>Kalotermitidae</taxon>
        <taxon>Cryptotermitinae</taxon>
        <taxon>Cryptotermes</taxon>
    </lineage>
</organism>
<evidence type="ECO:0000313" key="5">
    <source>
        <dbReference type="Proteomes" id="UP000235965"/>
    </source>
</evidence>
<dbReference type="GO" id="GO:0005615">
    <property type="term" value="C:extracellular space"/>
    <property type="evidence" value="ECO:0007669"/>
    <property type="project" value="TreeGrafter"/>
</dbReference>
<dbReference type="InterPro" id="IPR010562">
    <property type="entry name" value="Haemolymph_juvenile_hormone-bd"/>
</dbReference>
<dbReference type="Pfam" id="PF06585">
    <property type="entry name" value="JHBP"/>
    <property type="match status" value="1"/>
</dbReference>
<keyword evidence="2" id="KW-0090">Biological rhythms</keyword>
<dbReference type="EMBL" id="NEVH01011194">
    <property type="protein sequence ID" value="PNF31909.1"/>
    <property type="molecule type" value="Genomic_DNA"/>
</dbReference>
<evidence type="ECO:0000256" key="3">
    <source>
        <dbReference type="ARBA" id="ARBA00060902"/>
    </source>
</evidence>
<gene>
    <name evidence="4" type="ORF">B7P43_G07902</name>
</gene>
<proteinExistence type="inferred from homology"/>
<dbReference type="Proteomes" id="UP000235965">
    <property type="component" value="Unassembled WGS sequence"/>
</dbReference>
<dbReference type="Gene3D" id="3.15.10.30">
    <property type="entry name" value="Haemolymph juvenile hormone binding protein"/>
    <property type="match status" value="1"/>
</dbReference>
<name>A0A2J7QTJ2_9NEOP</name>
<dbReference type="SMART" id="SM00700">
    <property type="entry name" value="JHBP"/>
    <property type="match status" value="1"/>
</dbReference>
<dbReference type="PANTHER" id="PTHR11008">
    <property type="entry name" value="PROTEIN TAKEOUT-LIKE PROTEIN"/>
    <property type="match status" value="1"/>
</dbReference>
<dbReference type="STRING" id="105785.A0A2J7QTJ2"/>